<sequence>METKMDLRIIKTQANIKSTFIELLSKKAFTEITVQNILDQALINRSTFYKHYSDKYELAEQLISEIMTKATVFISERFSNMKDDELFSIVYKAYGYAYDNKKIILALWKIRTDKLNLYDDLQCLLKRYCMKYITDHSAGKDSSLVDYYSTLYASLALTTIKWILESENEPDIPKIIEHLKHTFGEKFWSLQ</sequence>
<evidence type="ECO:0000256" key="2">
    <source>
        <dbReference type="PROSITE-ProRule" id="PRU00335"/>
    </source>
</evidence>
<feature type="DNA-binding region" description="H-T-H motif" evidence="2">
    <location>
        <begin position="33"/>
        <end position="52"/>
    </location>
</feature>
<reference evidence="4 5" key="1">
    <citation type="submission" date="2016-05" db="EMBL/GenBank/DDBJ databases">
        <title>Microbial solvent formation.</title>
        <authorList>
            <person name="Poehlein A."/>
            <person name="Montoya Solano J.D."/>
            <person name="Flitsch S."/>
            <person name="Krabben P."/>
            <person name="Duerre P."/>
            <person name="Daniel R."/>
        </authorList>
    </citation>
    <scope>NUCLEOTIDE SEQUENCE [LARGE SCALE GENOMIC DNA]</scope>
    <source>
        <strain evidence="4 5">DSM 53</strain>
    </source>
</reference>
<dbReference type="Proteomes" id="UP000190973">
    <property type="component" value="Unassembled WGS sequence"/>
</dbReference>
<protein>
    <submittedName>
        <fullName evidence="4">Bacterial regulatory protein, tetR family</fullName>
    </submittedName>
</protein>
<dbReference type="Pfam" id="PF00440">
    <property type="entry name" value="TetR_N"/>
    <property type="match status" value="1"/>
</dbReference>
<dbReference type="PROSITE" id="PS50977">
    <property type="entry name" value="HTH_TETR_2"/>
    <property type="match status" value="1"/>
</dbReference>
<keyword evidence="1 2" id="KW-0238">DNA-binding</keyword>
<evidence type="ECO:0000313" key="5">
    <source>
        <dbReference type="Proteomes" id="UP000190973"/>
    </source>
</evidence>
<evidence type="ECO:0000313" key="4">
    <source>
        <dbReference type="EMBL" id="OOM52347.1"/>
    </source>
</evidence>
<feature type="domain" description="HTH tetR-type" evidence="3">
    <location>
        <begin position="10"/>
        <end position="70"/>
    </location>
</feature>
<gene>
    <name evidence="4" type="ORF">CLBCK_49060</name>
</gene>
<evidence type="ECO:0000256" key="1">
    <source>
        <dbReference type="ARBA" id="ARBA00023125"/>
    </source>
</evidence>
<evidence type="ECO:0000259" key="3">
    <source>
        <dbReference type="PROSITE" id="PS50977"/>
    </source>
</evidence>
<dbReference type="PANTHER" id="PTHR43479:SF7">
    <property type="entry name" value="TETR-FAMILY TRANSCRIPTIONAL REGULATOR"/>
    <property type="match status" value="1"/>
</dbReference>
<dbReference type="EMBL" id="LZZI01000212">
    <property type="protein sequence ID" value="OOM52347.1"/>
    <property type="molecule type" value="Genomic_DNA"/>
</dbReference>
<dbReference type="SUPFAM" id="SSF46689">
    <property type="entry name" value="Homeodomain-like"/>
    <property type="match status" value="1"/>
</dbReference>
<dbReference type="RefSeq" id="WP_077841051.1">
    <property type="nucleotide sequence ID" value="NZ_JABTAE010000001.1"/>
</dbReference>
<dbReference type="PANTHER" id="PTHR43479">
    <property type="entry name" value="ACREF/ENVCD OPERON REPRESSOR-RELATED"/>
    <property type="match status" value="1"/>
</dbReference>
<dbReference type="GO" id="GO:0003677">
    <property type="term" value="F:DNA binding"/>
    <property type="evidence" value="ECO:0007669"/>
    <property type="project" value="UniProtKB-UniRule"/>
</dbReference>
<dbReference type="AlphaFoldDB" id="A0A1S8RGM4"/>
<dbReference type="InterPro" id="IPR001647">
    <property type="entry name" value="HTH_TetR"/>
</dbReference>
<comment type="caution">
    <text evidence="4">The sequence shown here is derived from an EMBL/GenBank/DDBJ whole genome shotgun (WGS) entry which is preliminary data.</text>
</comment>
<proteinExistence type="predicted"/>
<dbReference type="InterPro" id="IPR050624">
    <property type="entry name" value="HTH-type_Tx_Regulator"/>
</dbReference>
<name>A0A1S8RGM4_CLOBE</name>
<accession>A0A1S8RGM4</accession>
<organism evidence="4 5">
    <name type="scientific">Clostridium beijerinckii</name>
    <name type="common">Clostridium MP</name>
    <dbReference type="NCBI Taxonomy" id="1520"/>
    <lineage>
        <taxon>Bacteria</taxon>
        <taxon>Bacillati</taxon>
        <taxon>Bacillota</taxon>
        <taxon>Clostridia</taxon>
        <taxon>Eubacteriales</taxon>
        <taxon>Clostridiaceae</taxon>
        <taxon>Clostridium</taxon>
    </lineage>
</organism>
<dbReference type="Gene3D" id="1.10.357.10">
    <property type="entry name" value="Tetracycline Repressor, domain 2"/>
    <property type="match status" value="1"/>
</dbReference>
<dbReference type="InterPro" id="IPR009057">
    <property type="entry name" value="Homeodomain-like_sf"/>
</dbReference>